<dbReference type="Proteomes" id="UP001159363">
    <property type="component" value="Chromosome 1"/>
</dbReference>
<evidence type="ECO:0000313" key="2">
    <source>
        <dbReference type="EMBL" id="KAJ8895724.1"/>
    </source>
</evidence>
<evidence type="ECO:0000259" key="1">
    <source>
        <dbReference type="Pfam" id="PF20700"/>
    </source>
</evidence>
<organism evidence="2 3">
    <name type="scientific">Dryococelus australis</name>
    <dbReference type="NCBI Taxonomy" id="614101"/>
    <lineage>
        <taxon>Eukaryota</taxon>
        <taxon>Metazoa</taxon>
        <taxon>Ecdysozoa</taxon>
        <taxon>Arthropoda</taxon>
        <taxon>Hexapoda</taxon>
        <taxon>Insecta</taxon>
        <taxon>Pterygota</taxon>
        <taxon>Neoptera</taxon>
        <taxon>Polyneoptera</taxon>
        <taxon>Phasmatodea</taxon>
        <taxon>Verophasmatodea</taxon>
        <taxon>Anareolatae</taxon>
        <taxon>Phasmatidae</taxon>
        <taxon>Eurycanthinae</taxon>
        <taxon>Dryococelus</taxon>
    </lineage>
</organism>
<feature type="domain" description="Mutator-like transposase" evidence="1">
    <location>
        <begin position="25"/>
        <end position="80"/>
    </location>
</feature>
<evidence type="ECO:0000313" key="3">
    <source>
        <dbReference type="Proteomes" id="UP001159363"/>
    </source>
</evidence>
<accession>A0ABQ9IGF1</accession>
<dbReference type="InterPro" id="IPR049012">
    <property type="entry name" value="Mutator_transp_dom"/>
</dbReference>
<gene>
    <name evidence="2" type="ORF">PR048_001062</name>
</gene>
<protein>
    <recommendedName>
        <fullName evidence="1">Mutator-like transposase domain-containing protein</fullName>
    </recommendedName>
</protein>
<keyword evidence="3" id="KW-1185">Reference proteome</keyword>
<sequence length="84" mass="9693">MVSFKEKNDLALNSTNLSANFVLLLTDDGDISVHRKLLETMPYGPNLMVERVECKNHVFRNYCHKQTDLTINTKFPATSRYCLK</sequence>
<reference evidence="2 3" key="1">
    <citation type="submission" date="2023-02" db="EMBL/GenBank/DDBJ databases">
        <title>LHISI_Scaffold_Assembly.</title>
        <authorList>
            <person name="Stuart O.P."/>
            <person name="Cleave R."/>
            <person name="Magrath M.J.L."/>
            <person name="Mikheyev A.S."/>
        </authorList>
    </citation>
    <scope>NUCLEOTIDE SEQUENCE [LARGE SCALE GENOMIC DNA]</scope>
    <source>
        <strain evidence="2">Daus_M_001</strain>
        <tissue evidence="2">Leg muscle</tissue>
    </source>
</reference>
<dbReference type="Pfam" id="PF20700">
    <property type="entry name" value="Mutator"/>
    <property type="match status" value="1"/>
</dbReference>
<comment type="caution">
    <text evidence="2">The sequence shown here is derived from an EMBL/GenBank/DDBJ whole genome shotgun (WGS) entry which is preliminary data.</text>
</comment>
<name>A0ABQ9IGF1_9NEOP</name>
<proteinExistence type="predicted"/>
<dbReference type="EMBL" id="JARBHB010000001">
    <property type="protein sequence ID" value="KAJ8895724.1"/>
    <property type="molecule type" value="Genomic_DNA"/>
</dbReference>